<accession>A0A1Y5FJH6</accession>
<evidence type="ECO:0000313" key="2">
    <source>
        <dbReference type="EMBL" id="OUS00156.1"/>
    </source>
</evidence>
<evidence type="ECO:0000256" key="1">
    <source>
        <dbReference type="SAM" id="SignalP"/>
    </source>
</evidence>
<dbReference type="Proteomes" id="UP000196531">
    <property type="component" value="Unassembled WGS sequence"/>
</dbReference>
<dbReference type="AlphaFoldDB" id="A0A1Y5FJH6"/>
<feature type="signal peptide" evidence="1">
    <location>
        <begin position="1"/>
        <end position="20"/>
    </location>
</feature>
<proteinExistence type="predicted"/>
<dbReference type="EMBL" id="MAAO01000002">
    <property type="protein sequence ID" value="OUS00156.1"/>
    <property type="molecule type" value="Genomic_DNA"/>
</dbReference>
<evidence type="ECO:0000313" key="3">
    <source>
        <dbReference type="Proteomes" id="UP000196531"/>
    </source>
</evidence>
<protein>
    <recommendedName>
        <fullName evidence="4">YHS domain-containing protein</fullName>
    </recommendedName>
</protein>
<reference evidence="3" key="1">
    <citation type="journal article" date="2017" name="Proc. Natl. Acad. Sci. U.S.A.">
        <title>Simulation of Deepwater Horizon oil plume reveals substrate specialization within a complex community of hydrocarbon-degraders.</title>
        <authorList>
            <person name="Hu P."/>
            <person name="Dubinsky E.A."/>
            <person name="Probst A.J."/>
            <person name="Wang J."/>
            <person name="Sieber C.M.K."/>
            <person name="Tom L.M."/>
            <person name="Gardinali P."/>
            <person name="Banfield J.F."/>
            <person name="Atlas R.M."/>
            <person name="Andersen G.L."/>
        </authorList>
    </citation>
    <scope>NUCLEOTIDE SEQUENCE [LARGE SCALE GENOMIC DNA]</scope>
</reference>
<comment type="caution">
    <text evidence="2">The sequence shown here is derived from an EMBL/GenBank/DDBJ whole genome shotgun (WGS) entry which is preliminary data.</text>
</comment>
<sequence>MKSILLTLVMSFLTISHTQAFDQLDRNVAEYNLSDRGVGLINYKNGKAYDPVSYFVEEGSSALVGSDEFSLVYEEVEYLFSSAVNMKSFLTDTARYEPTFGGWCARAMVAGQKVQINTELFTVVGRRVFFFVNNRAKRFFDRNLEKNILLADKNWKEISGEAPRI</sequence>
<organism evidence="2 3">
    <name type="scientific">Halobacteriovorax marinus</name>
    <dbReference type="NCBI Taxonomy" id="97084"/>
    <lineage>
        <taxon>Bacteria</taxon>
        <taxon>Pseudomonadati</taxon>
        <taxon>Bdellovibrionota</taxon>
        <taxon>Bacteriovoracia</taxon>
        <taxon>Bacteriovoracales</taxon>
        <taxon>Halobacteriovoraceae</taxon>
        <taxon>Halobacteriovorax</taxon>
    </lineage>
</organism>
<evidence type="ECO:0008006" key="4">
    <source>
        <dbReference type="Google" id="ProtNLM"/>
    </source>
</evidence>
<keyword evidence="1" id="KW-0732">Signal</keyword>
<feature type="chain" id="PRO_5012983531" description="YHS domain-containing protein" evidence="1">
    <location>
        <begin position="21"/>
        <end position="165"/>
    </location>
</feature>
<name>A0A1Y5FJH6_9BACT</name>
<dbReference type="NCBIfam" id="NF041384">
    <property type="entry name" value="YHS_seleno_dom"/>
    <property type="match status" value="1"/>
</dbReference>
<gene>
    <name evidence="2" type="ORF">A9Q84_02950</name>
</gene>